<sequence length="100" mass="10595">MTTSNRHPITQLLRWAALGNTVKATDLDEADVPTGRRADVLAAIPALRAQHATGDQKGAQDAADTAAARIIATLPPDHGPRREPLPDDPRALAARIVPSH</sequence>
<gene>
    <name evidence="1" type="ORF">AFE02nite_04440</name>
</gene>
<organism evidence="1 2">
    <name type="scientific">Actinotalea fermentans</name>
    <dbReference type="NCBI Taxonomy" id="43671"/>
    <lineage>
        <taxon>Bacteria</taxon>
        <taxon>Bacillati</taxon>
        <taxon>Actinomycetota</taxon>
        <taxon>Actinomycetes</taxon>
        <taxon>Micrococcales</taxon>
        <taxon>Cellulomonadaceae</taxon>
        <taxon>Actinotalea</taxon>
    </lineage>
</organism>
<protein>
    <submittedName>
        <fullName evidence="1">Uncharacterized protein</fullName>
    </submittedName>
</protein>
<comment type="caution">
    <text evidence="1">The sequence shown here is derived from an EMBL/GenBank/DDBJ whole genome shotgun (WGS) entry which is preliminary data.</text>
</comment>
<name>A0A511YU39_9CELL</name>
<dbReference type="Proteomes" id="UP000321484">
    <property type="component" value="Unassembled WGS sequence"/>
</dbReference>
<reference evidence="1 2" key="1">
    <citation type="submission" date="2019-07" db="EMBL/GenBank/DDBJ databases">
        <title>Whole genome shotgun sequence of Actinotalea fermentans NBRC 105374.</title>
        <authorList>
            <person name="Hosoyama A."/>
            <person name="Uohara A."/>
            <person name="Ohji S."/>
            <person name="Ichikawa N."/>
        </authorList>
    </citation>
    <scope>NUCLEOTIDE SEQUENCE [LARGE SCALE GENOMIC DNA]</scope>
    <source>
        <strain evidence="1 2">NBRC 105374</strain>
    </source>
</reference>
<dbReference type="EMBL" id="BJYK01000001">
    <property type="protein sequence ID" value="GEN78710.1"/>
    <property type="molecule type" value="Genomic_DNA"/>
</dbReference>
<dbReference type="AlphaFoldDB" id="A0A511YU39"/>
<evidence type="ECO:0000313" key="1">
    <source>
        <dbReference type="EMBL" id="GEN78710.1"/>
    </source>
</evidence>
<proteinExistence type="predicted"/>
<dbReference type="RefSeq" id="WP_034244675.1">
    <property type="nucleotide sequence ID" value="NZ_BJYK01000001.1"/>
</dbReference>
<evidence type="ECO:0000313" key="2">
    <source>
        <dbReference type="Proteomes" id="UP000321484"/>
    </source>
</evidence>
<accession>A0A511YU39</accession>
<keyword evidence="2" id="KW-1185">Reference proteome</keyword>